<evidence type="ECO:0000256" key="5">
    <source>
        <dbReference type="PROSITE-ProRule" id="PRU00221"/>
    </source>
</evidence>
<dbReference type="InterPro" id="IPR036322">
    <property type="entry name" value="WD40_repeat_dom_sf"/>
</dbReference>
<dbReference type="PANTHER" id="PTHR19877:SF1">
    <property type="entry name" value="EUKARYOTIC TRANSLATION INITIATION FACTOR 3 SUBUNIT I"/>
    <property type="match status" value="1"/>
</dbReference>
<name>A0ABC8SZM0_9AQUA</name>
<sequence>MASSSSSKPIHLSWHLFYILSFLFLLIGSCLATRTGKMMMVEVDGVSEMWPENLTDYPRKPENVYPYPSLLLNKLPKGVPIPPSGDSTRLITGSADQTAKIWDVQTGMQLYTFNFDSPGRSVDFAVGDKLVVITTDPFMELPSAIQVKHVAEDPSERKSIPVLFLMLSSVVEI</sequence>
<dbReference type="EMBL" id="CAUOFW020003880">
    <property type="protein sequence ID" value="CAK9162497.1"/>
    <property type="molecule type" value="Genomic_DNA"/>
</dbReference>
<keyword evidence="6" id="KW-0472">Membrane</keyword>
<accession>A0ABC8SZM0</accession>
<keyword evidence="1 5" id="KW-0853">WD repeat</keyword>
<dbReference type="InterPro" id="IPR001680">
    <property type="entry name" value="WD40_rpt"/>
</dbReference>
<protein>
    <recommendedName>
        <fullName evidence="4">Serine-threonine kinase receptor-associated protein</fullName>
    </recommendedName>
</protein>
<dbReference type="InterPro" id="IPR019775">
    <property type="entry name" value="WD40_repeat_CS"/>
</dbReference>
<evidence type="ECO:0000256" key="2">
    <source>
        <dbReference type="ARBA" id="ARBA00022737"/>
    </source>
</evidence>
<dbReference type="PROSITE" id="PS50082">
    <property type="entry name" value="WD_REPEATS_2"/>
    <property type="match status" value="1"/>
</dbReference>
<dbReference type="InterPro" id="IPR015943">
    <property type="entry name" value="WD40/YVTN_repeat-like_dom_sf"/>
</dbReference>
<keyword evidence="6" id="KW-1133">Transmembrane helix</keyword>
<proteinExistence type="inferred from homology"/>
<evidence type="ECO:0000256" key="3">
    <source>
        <dbReference type="ARBA" id="ARBA00038394"/>
    </source>
</evidence>
<dbReference type="AlphaFoldDB" id="A0ABC8SZM0"/>
<feature type="repeat" description="WD" evidence="5">
    <location>
        <begin position="86"/>
        <end position="112"/>
    </location>
</feature>
<evidence type="ECO:0000256" key="4">
    <source>
        <dbReference type="ARBA" id="ARBA00040390"/>
    </source>
</evidence>
<reference evidence="7 8" key="1">
    <citation type="submission" date="2024-02" db="EMBL/GenBank/DDBJ databases">
        <authorList>
            <person name="Vignale AGUSTIN F."/>
            <person name="Sosa J E."/>
            <person name="Modenutti C."/>
        </authorList>
    </citation>
    <scope>NUCLEOTIDE SEQUENCE [LARGE SCALE GENOMIC DNA]</scope>
</reference>
<dbReference type="SUPFAM" id="SSF50978">
    <property type="entry name" value="WD40 repeat-like"/>
    <property type="match status" value="1"/>
</dbReference>
<gene>
    <name evidence="7" type="ORF">ILEXP_LOCUS31368</name>
</gene>
<evidence type="ECO:0000256" key="1">
    <source>
        <dbReference type="ARBA" id="ARBA00022574"/>
    </source>
</evidence>
<comment type="caution">
    <text evidence="7">The sequence shown here is derived from an EMBL/GenBank/DDBJ whole genome shotgun (WGS) entry which is preliminary data.</text>
</comment>
<dbReference type="Proteomes" id="UP001642360">
    <property type="component" value="Unassembled WGS sequence"/>
</dbReference>
<dbReference type="Gene3D" id="2.130.10.10">
    <property type="entry name" value="YVTN repeat-like/Quinoprotein amine dehydrogenase"/>
    <property type="match status" value="1"/>
</dbReference>
<feature type="transmembrane region" description="Helical" evidence="6">
    <location>
        <begin position="12"/>
        <end position="32"/>
    </location>
</feature>
<organism evidence="7 8">
    <name type="scientific">Ilex paraguariensis</name>
    <name type="common">yerba mate</name>
    <dbReference type="NCBI Taxonomy" id="185542"/>
    <lineage>
        <taxon>Eukaryota</taxon>
        <taxon>Viridiplantae</taxon>
        <taxon>Streptophyta</taxon>
        <taxon>Embryophyta</taxon>
        <taxon>Tracheophyta</taxon>
        <taxon>Spermatophyta</taxon>
        <taxon>Magnoliopsida</taxon>
        <taxon>eudicotyledons</taxon>
        <taxon>Gunneridae</taxon>
        <taxon>Pentapetalae</taxon>
        <taxon>asterids</taxon>
        <taxon>campanulids</taxon>
        <taxon>Aquifoliales</taxon>
        <taxon>Aquifoliaceae</taxon>
        <taxon>Ilex</taxon>
    </lineage>
</organism>
<keyword evidence="6" id="KW-0812">Transmembrane</keyword>
<comment type="similarity">
    <text evidence="3">Belongs to the WD repeat STRAP family.</text>
</comment>
<keyword evidence="8" id="KW-1185">Reference proteome</keyword>
<dbReference type="PROSITE" id="PS00678">
    <property type="entry name" value="WD_REPEATS_1"/>
    <property type="match status" value="1"/>
</dbReference>
<dbReference type="PANTHER" id="PTHR19877">
    <property type="entry name" value="EUKARYOTIC TRANSLATION INITIATION FACTOR 3 SUBUNIT I"/>
    <property type="match status" value="1"/>
</dbReference>
<keyword evidence="2" id="KW-0677">Repeat</keyword>
<evidence type="ECO:0000256" key="6">
    <source>
        <dbReference type="SAM" id="Phobius"/>
    </source>
</evidence>
<evidence type="ECO:0000313" key="8">
    <source>
        <dbReference type="Proteomes" id="UP001642360"/>
    </source>
</evidence>
<evidence type="ECO:0000313" key="7">
    <source>
        <dbReference type="EMBL" id="CAK9162497.1"/>
    </source>
</evidence>